<keyword evidence="2" id="KW-0560">Oxidoreductase</keyword>
<name>A0A6A6PXW1_9PEZI</name>
<dbReference type="AlphaFoldDB" id="A0A6A6PXW1"/>
<protein>
    <recommendedName>
        <fullName evidence="3">Fe2OG dioxygenase domain-containing protein</fullName>
    </recommendedName>
</protein>
<dbReference type="PROSITE" id="PS51471">
    <property type="entry name" value="FE2OG_OXY"/>
    <property type="match status" value="1"/>
</dbReference>
<feature type="domain" description="Fe2OG dioxygenase" evidence="3">
    <location>
        <begin position="189"/>
        <end position="293"/>
    </location>
</feature>
<keyword evidence="5" id="KW-1185">Reference proteome</keyword>
<dbReference type="InterPro" id="IPR005123">
    <property type="entry name" value="Oxoglu/Fe-dep_dioxygenase_dom"/>
</dbReference>
<evidence type="ECO:0000256" key="1">
    <source>
        <dbReference type="ARBA" id="ARBA00008056"/>
    </source>
</evidence>
<dbReference type="InterPro" id="IPR050231">
    <property type="entry name" value="Iron_ascorbate_oxido_reductase"/>
</dbReference>
<dbReference type="Pfam" id="PF14226">
    <property type="entry name" value="DIOX_N"/>
    <property type="match status" value="1"/>
</dbReference>
<dbReference type="SUPFAM" id="SSF51197">
    <property type="entry name" value="Clavaminate synthase-like"/>
    <property type="match status" value="1"/>
</dbReference>
<gene>
    <name evidence="4" type="ORF">BDY17DRAFT_131919</name>
</gene>
<organism evidence="4 5">
    <name type="scientific">Neohortaea acidophila</name>
    <dbReference type="NCBI Taxonomy" id="245834"/>
    <lineage>
        <taxon>Eukaryota</taxon>
        <taxon>Fungi</taxon>
        <taxon>Dikarya</taxon>
        <taxon>Ascomycota</taxon>
        <taxon>Pezizomycotina</taxon>
        <taxon>Dothideomycetes</taxon>
        <taxon>Dothideomycetidae</taxon>
        <taxon>Mycosphaerellales</taxon>
        <taxon>Teratosphaeriaceae</taxon>
        <taxon>Neohortaea</taxon>
    </lineage>
</organism>
<dbReference type="PANTHER" id="PTHR47990">
    <property type="entry name" value="2-OXOGLUTARATE (2OG) AND FE(II)-DEPENDENT OXYGENASE SUPERFAMILY PROTEIN-RELATED"/>
    <property type="match status" value="1"/>
</dbReference>
<dbReference type="GeneID" id="54470419"/>
<comment type="similarity">
    <text evidence="1 2">Belongs to the iron/ascorbate-dependent oxidoreductase family.</text>
</comment>
<evidence type="ECO:0000313" key="4">
    <source>
        <dbReference type="EMBL" id="KAF2484591.1"/>
    </source>
</evidence>
<evidence type="ECO:0000256" key="2">
    <source>
        <dbReference type="RuleBase" id="RU003682"/>
    </source>
</evidence>
<proteinExistence type="inferred from homology"/>
<dbReference type="GO" id="GO:0044283">
    <property type="term" value="P:small molecule biosynthetic process"/>
    <property type="evidence" value="ECO:0007669"/>
    <property type="project" value="UniProtKB-ARBA"/>
</dbReference>
<dbReference type="InterPro" id="IPR044861">
    <property type="entry name" value="IPNS-like_FE2OG_OXY"/>
</dbReference>
<dbReference type="InterPro" id="IPR027443">
    <property type="entry name" value="IPNS-like_sf"/>
</dbReference>
<dbReference type="EMBL" id="MU001634">
    <property type="protein sequence ID" value="KAF2484591.1"/>
    <property type="molecule type" value="Genomic_DNA"/>
</dbReference>
<dbReference type="Gene3D" id="2.60.120.330">
    <property type="entry name" value="B-lactam Antibiotic, Isopenicillin N Synthase, Chain"/>
    <property type="match status" value="1"/>
</dbReference>
<dbReference type="GO" id="GO:0016491">
    <property type="term" value="F:oxidoreductase activity"/>
    <property type="evidence" value="ECO:0007669"/>
    <property type="project" value="UniProtKB-KW"/>
</dbReference>
<accession>A0A6A6PXW1</accession>
<dbReference type="RefSeq" id="XP_033591160.1">
    <property type="nucleotide sequence ID" value="XM_033729417.1"/>
</dbReference>
<keyword evidence="2" id="KW-0408">Iron</keyword>
<dbReference type="Proteomes" id="UP000799767">
    <property type="component" value="Unassembled WGS sequence"/>
</dbReference>
<dbReference type="GO" id="GO:0046872">
    <property type="term" value="F:metal ion binding"/>
    <property type="evidence" value="ECO:0007669"/>
    <property type="project" value="UniProtKB-KW"/>
</dbReference>
<dbReference type="InterPro" id="IPR026992">
    <property type="entry name" value="DIOX_N"/>
</dbReference>
<dbReference type="Pfam" id="PF03171">
    <property type="entry name" value="2OG-FeII_Oxy"/>
    <property type="match status" value="1"/>
</dbReference>
<evidence type="ECO:0000259" key="3">
    <source>
        <dbReference type="PROSITE" id="PS51471"/>
    </source>
</evidence>
<reference evidence="4" key="1">
    <citation type="journal article" date="2020" name="Stud. Mycol.">
        <title>101 Dothideomycetes genomes: a test case for predicting lifestyles and emergence of pathogens.</title>
        <authorList>
            <person name="Haridas S."/>
            <person name="Albert R."/>
            <person name="Binder M."/>
            <person name="Bloem J."/>
            <person name="Labutti K."/>
            <person name="Salamov A."/>
            <person name="Andreopoulos B."/>
            <person name="Baker S."/>
            <person name="Barry K."/>
            <person name="Bills G."/>
            <person name="Bluhm B."/>
            <person name="Cannon C."/>
            <person name="Castanera R."/>
            <person name="Culley D."/>
            <person name="Daum C."/>
            <person name="Ezra D."/>
            <person name="Gonzalez J."/>
            <person name="Henrissat B."/>
            <person name="Kuo A."/>
            <person name="Liang C."/>
            <person name="Lipzen A."/>
            <person name="Lutzoni F."/>
            <person name="Magnuson J."/>
            <person name="Mondo S."/>
            <person name="Nolan M."/>
            <person name="Ohm R."/>
            <person name="Pangilinan J."/>
            <person name="Park H.-J."/>
            <person name="Ramirez L."/>
            <person name="Alfaro M."/>
            <person name="Sun H."/>
            <person name="Tritt A."/>
            <person name="Yoshinaga Y."/>
            <person name="Zwiers L.-H."/>
            <person name="Turgeon B."/>
            <person name="Goodwin S."/>
            <person name="Spatafora J."/>
            <person name="Crous P."/>
            <person name="Grigoriev I."/>
        </authorList>
    </citation>
    <scope>NUCLEOTIDE SEQUENCE</scope>
    <source>
        <strain evidence="4">CBS 113389</strain>
    </source>
</reference>
<keyword evidence="2" id="KW-0479">Metal-binding</keyword>
<dbReference type="OrthoDB" id="288590at2759"/>
<sequence length="354" mass="39894">MGSIGPNTSHHRYPPFPGDIKTAPLVSLSLSKLQAGDEAESKAFFDAARNLGFFYLQLEGSTLGESVVDGAEQLHAISQEFYQRPQEEREEYAREKIDDFFGYRKVELKEKDENGVPKRNEIYNMRKDDFVGNADPLPCHPLVKQNWDVLTSYVYHCREVIDILITHLEKHLELPTGTLANLHRITERSGDHVRFNQSAVQPFSEERAAMGEHTDFGTLTILMNWLGGLQIRLPDSAEWVYVKPIPGSAVVNLGDALVKFTAGILRSNVHRVVPPPPPQDGVLRHSLVYFSRPEDKVVLKRLKGGLIDQQPQGEDGPEMTAQEWTWHRSVGNLKGVYTHNGGLEARENQMKSGF</sequence>
<evidence type="ECO:0000313" key="5">
    <source>
        <dbReference type="Proteomes" id="UP000799767"/>
    </source>
</evidence>